<dbReference type="AlphaFoldDB" id="A0A5B9FTQ5"/>
<gene>
    <name evidence="1" type="ORF">FUA48_12325</name>
</gene>
<proteinExistence type="predicted"/>
<keyword evidence="2" id="KW-1185">Reference proteome</keyword>
<protein>
    <submittedName>
        <fullName evidence="1">Uncharacterized protein</fullName>
    </submittedName>
</protein>
<evidence type="ECO:0000313" key="2">
    <source>
        <dbReference type="Proteomes" id="UP000321222"/>
    </source>
</evidence>
<dbReference type="Proteomes" id="UP000321222">
    <property type="component" value="Chromosome"/>
</dbReference>
<dbReference type="RefSeq" id="WP_147583807.1">
    <property type="nucleotide sequence ID" value="NZ_CP042831.1"/>
</dbReference>
<name>A0A5B9FTQ5_9FLAO</name>
<accession>A0A5B9FTQ5</accession>
<evidence type="ECO:0000313" key="1">
    <source>
        <dbReference type="EMBL" id="QEE50335.1"/>
    </source>
</evidence>
<dbReference type="EMBL" id="CP042831">
    <property type="protein sequence ID" value="QEE50335.1"/>
    <property type="molecule type" value="Genomic_DNA"/>
</dbReference>
<reference evidence="1 2" key="1">
    <citation type="submission" date="2019-08" db="EMBL/GenBank/DDBJ databases">
        <title>Flavobacterium alkalisoli sp. nov., isolated from rhizosphere soil of Suaeda salsa.</title>
        <authorList>
            <person name="Sun J.-Q."/>
            <person name="Xu L."/>
        </authorList>
    </citation>
    <scope>NUCLEOTIDE SEQUENCE [LARGE SCALE GENOMIC DNA]</scope>
    <source>
        <strain evidence="1 2">XS-5</strain>
    </source>
</reference>
<organism evidence="1 2">
    <name type="scientific">Flavobacterium alkalisoli</name>
    <dbReference type="NCBI Taxonomy" id="2602769"/>
    <lineage>
        <taxon>Bacteria</taxon>
        <taxon>Pseudomonadati</taxon>
        <taxon>Bacteroidota</taxon>
        <taxon>Flavobacteriia</taxon>
        <taxon>Flavobacteriales</taxon>
        <taxon>Flavobacteriaceae</taxon>
        <taxon>Flavobacterium</taxon>
    </lineage>
</organism>
<sequence length="148" mass="17522">MKKFLLILTIFQFYWVYSQSPEAGMFLTLSVEKSTYNYQTKRFEGMGSIETRTGEKAFKISQYTILMLNDGWLGKDYKTTTTYKVNSRSRVNQTNEVSIYEYLTPHGCKFLIYVSNSDYNMAIIEIYENYFNGVYNNLTSYVVQRFYI</sequence>
<dbReference type="KEGG" id="fak:FUA48_12325"/>